<sequence>MSQLIIVGHVKDGIEMAKEYKMPAVLRQFIETHHGTTLIEYFYNEAKKQQKDKESPPCESEFRYSGPRPRTKEAAIIMLADTIEGAVRSLSEITPTKIEAVVHNMTMKRLQDGQFDECDLSLRQLHQIEASISKSLAAHYHGRIAYPTPPEGPVQTEADNQKQQNA</sequence>
<name>X1D8Q1_9ZZZZ</name>
<accession>X1D8Q1</accession>
<dbReference type="InterPro" id="IPR052722">
    <property type="entry name" value="PgpH_phosphodiesterase"/>
</dbReference>
<dbReference type="Pfam" id="PF01966">
    <property type="entry name" value="HD"/>
    <property type="match status" value="1"/>
</dbReference>
<feature type="region of interest" description="Disordered" evidence="1">
    <location>
        <begin position="143"/>
        <end position="166"/>
    </location>
</feature>
<dbReference type="Gene3D" id="1.10.3210.10">
    <property type="entry name" value="Hypothetical protein af1432"/>
    <property type="match status" value="1"/>
</dbReference>
<proteinExistence type="predicted"/>
<feature type="domain" description="HD" evidence="2">
    <location>
        <begin position="5"/>
        <end position="84"/>
    </location>
</feature>
<evidence type="ECO:0000256" key="1">
    <source>
        <dbReference type="SAM" id="MobiDB-lite"/>
    </source>
</evidence>
<feature type="compositionally biased region" description="Polar residues" evidence="1">
    <location>
        <begin position="157"/>
        <end position="166"/>
    </location>
</feature>
<evidence type="ECO:0000259" key="2">
    <source>
        <dbReference type="Pfam" id="PF01966"/>
    </source>
</evidence>
<comment type="caution">
    <text evidence="3">The sequence shown here is derived from an EMBL/GenBank/DDBJ whole genome shotgun (WGS) entry which is preliminary data.</text>
</comment>
<dbReference type="InterPro" id="IPR006674">
    <property type="entry name" value="HD_domain"/>
</dbReference>
<dbReference type="PANTHER" id="PTHR36442">
    <property type="entry name" value="CYCLIC-DI-AMP PHOSPHODIESTERASE PGPH"/>
    <property type="match status" value="1"/>
</dbReference>
<reference evidence="3" key="1">
    <citation type="journal article" date="2014" name="Front. Microbiol.">
        <title>High frequency of phylogenetically diverse reductive dehalogenase-homologous genes in deep subseafloor sedimentary metagenomes.</title>
        <authorList>
            <person name="Kawai M."/>
            <person name="Futagami T."/>
            <person name="Toyoda A."/>
            <person name="Takaki Y."/>
            <person name="Nishi S."/>
            <person name="Hori S."/>
            <person name="Arai W."/>
            <person name="Tsubouchi T."/>
            <person name="Morono Y."/>
            <person name="Uchiyama I."/>
            <person name="Ito T."/>
            <person name="Fujiyama A."/>
            <person name="Inagaki F."/>
            <person name="Takami H."/>
        </authorList>
    </citation>
    <scope>NUCLEOTIDE SEQUENCE</scope>
    <source>
        <strain evidence="3">Expedition CK06-06</strain>
    </source>
</reference>
<organism evidence="3">
    <name type="scientific">marine sediment metagenome</name>
    <dbReference type="NCBI Taxonomy" id="412755"/>
    <lineage>
        <taxon>unclassified sequences</taxon>
        <taxon>metagenomes</taxon>
        <taxon>ecological metagenomes</taxon>
    </lineage>
</organism>
<gene>
    <name evidence="3" type="ORF">S01H4_42281</name>
</gene>
<dbReference type="AlphaFoldDB" id="X1D8Q1"/>
<evidence type="ECO:0000313" key="3">
    <source>
        <dbReference type="EMBL" id="GAH04680.1"/>
    </source>
</evidence>
<dbReference type="PANTHER" id="PTHR36442:SF1">
    <property type="entry name" value="CYCLIC-DI-AMP PHOSPHODIESTERASE PGPH"/>
    <property type="match status" value="1"/>
</dbReference>
<dbReference type="EMBL" id="BART01023204">
    <property type="protein sequence ID" value="GAH04680.1"/>
    <property type="molecule type" value="Genomic_DNA"/>
</dbReference>
<protein>
    <recommendedName>
        <fullName evidence="2">HD domain-containing protein</fullName>
    </recommendedName>
</protein>